<feature type="region of interest" description="Disordered" evidence="11">
    <location>
        <begin position="867"/>
        <end position="889"/>
    </location>
</feature>
<comment type="subcellular location">
    <subcellularLocation>
        <location evidence="1">Nucleus</location>
    </subcellularLocation>
</comment>
<keyword evidence="5" id="KW-0238">DNA-binding</keyword>
<dbReference type="CDD" id="cd18635">
    <property type="entry name" value="CD_CMT3_like"/>
    <property type="match status" value="1"/>
</dbReference>
<dbReference type="SMART" id="SM00439">
    <property type="entry name" value="BAH"/>
    <property type="match status" value="1"/>
</dbReference>
<dbReference type="InterPro" id="IPR050390">
    <property type="entry name" value="C5-Methyltransferase"/>
</dbReference>
<keyword evidence="2 8" id="KW-0489">Methyltransferase</keyword>
<dbReference type="InterPro" id="IPR000953">
    <property type="entry name" value="Chromo/chromo_shadow_dom"/>
</dbReference>
<dbReference type="InterPro" id="IPR016197">
    <property type="entry name" value="Chromo-like_dom_sf"/>
</dbReference>
<dbReference type="InterPro" id="IPR001525">
    <property type="entry name" value="C5_MeTfrase"/>
</dbReference>
<evidence type="ECO:0000256" key="10">
    <source>
        <dbReference type="RuleBase" id="RU000417"/>
    </source>
</evidence>
<evidence type="ECO:0000256" key="6">
    <source>
        <dbReference type="ARBA" id="ARBA00023242"/>
    </source>
</evidence>
<dbReference type="GO" id="GO:0005634">
    <property type="term" value="C:nucleus"/>
    <property type="evidence" value="ECO:0007669"/>
    <property type="project" value="UniProtKB-SubCell"/>
</dbReference>
<evidence type="ECO:0000313" key="15">
    <source>
        <dbReference type="Proteomes" id="UP001177140"/>
    </source>
</evidence>
<dbReference type="InterPro" id="IPR001025">
    <property type="entry name" value="BAH_dom"/>
</dbReference>
<dbReference type="AlphaFoldDB" id="A0AA41S8B4"/>
<dbReference type="FunFam" id="3.90.120.10:FF:000003">
    <property type="entry name" value="DNA (cytosine-5)-methyltransferase 1"/>
    <property type="match status" value="1"/>
</dbReference>
<dbReference type="GO" id="GO:0032259">
    <property type="term" value="P:methylation"/>
    <property type="evidence" value="ECO:0007669"/>
    <property type="project" value="UniProtKB-KW"/>
</dbReference>
<comment type="similarity">
    <text evidence="8 9">Belongs to the class I-like SAM-binding methyltransferase superfamily. C5-methyltransferase family.</text>
</comment>
<name>A0AA41S8B4_PAPNU</name>
<organism evidence="14 15">
    <name type="scientific">Papaver nudicaule</name>
    <name type="common">Iceland poppy</name>
    <dbReference type="NCBI Taxonomy" id="74823"/>
    <lineage>
        <taxon>Eukaryota</taxon>
        <taxon>Viridiplantae</taxon>
        <taxon>Streptophyta</taxon>
        <taxon>Embryophyta</taxon>
        <taxon>Tracheophyta</taxon>
        <taxon>Spermatophyta</taxon>
        <taxon>Magnoliopsida</taxon>
        <taxon>Ranunculales</taxon>
        <taxon>Papaveraceae</taxon>
        <taxon>Papaveroideae</taxon>
        <taxon>Papaver</taxon>
    </lineage>
</organism>
<dbReference type="SMART" id="SM00298">
    <property type="entry name" value="CHROMO"/>
    <property type="match status" value="1"/>
</dbReference>
<evidence type="ECO:0000259" key="13">
    <source>
        <dbReference type="PROSITE" id="PS51038"/>
    </source>
</evidence>
<evidence type="ECO:0000256" key="2">
    <source>
        <dbReference type="ARBA" id="ARBA00022603"/>
    </source>
</evidence>
<evidence type="ECO:0000256" key="1">
    <source>
        <dbReference type="ARBA" id="ARBA00004123"/>
    </source>
</evidence>
<dbReference type="PRINTS" id="PR00105">
    <property type="entry name" value="C5METTRFRASE"/>
</dbReference>
<dbReference type="PROSITE" id="PS51038">
    <property type="entry name" value="BAH"/>
    <property type="match status" value="1"/>
</dbReference>
<dbReference type="SUPFAM" id="SSF53335">
    <property type="entry name" value="S-adenosyl-L-methionine-dependent methyltransferases"/>
    <property type="match status" value="1"/>
</dbReference>
<feature type="compositionally biased region" description="Polar residues" evidence="11">
    <location>
        <begin position="867"/>
        <end position="880"/>
    </location>
</feature>
<keyword evidence="3 8" id="KW-0808">Transferase</keyword>
<accession>A0AA41S8B4</accession>
<feature type="domain" description="Chromo" evidence="12">
    <location>
        <begin position="403"/>
        <end position="459"/>
    </location>
</feature>
<dbReference type="SUPFAM" id="SSF54160">
    <property type="entry name" value="Chromo domain-like"/>
    <property type="match status" value="1"/>
</dbReference>
<dbReference type="GO" id="GO:0003677">
    <property type="term" value="F:DNA binding"/>
    <property type="evidence" value="ECO:0007669"/>
    <property type="project" value="UniProtKB-KW"/>
</dbReference>
<dbReference type="GO" id="GO:0044027">
    <property type="term" value="P:negative regulation of gene expression via chromosomal CpG island methylation"/>
    <property type="evidence" value="ECO:0007669"/>
    <property type="project" value="TreeGrafter"/>
</dbReference>
<dbReference type="NCBIfam" id="TIGR00675">
    <property type="entry name" value="dcm"/>
    <property type="match status" value="1"/>
</dbReference>
<dbReference type="Proteomes" id="UP001177140">
    <property type="component" value="Unassembled WGS sequence"/>
</dbReference>
<dbReference type="InterPro" id="IPR043151">
    <property type="entry name" value="BAH_sf"/>
</dbReference>
<dbReference type="Gene3D" id="3.40.50.150">
    <property type="entry name" value="Vaccinia Virus protein VP39"/>
    <property type="match status" value="1"/>
</dbReference>
<dbReference type="Gene3D" id="2.30.30.490">
    <property type="match status" value="1"/>
</dbReference>
<evidence type="ECO:0000256" key="5">
    <source>
        <dbReference type="ARBA" id="ARBA00023125"/>
    </source>
</evidence>
<dbReference type="InterPro" id="IPR031303">
    <property type="entry name" value="C5_meth_CS"/>
</dbReference>
<evidence type="ECO:0000259" key="12">
    <source>
        <dbReference type="PROSITE" id="PS50013"/>
    </source>
</evidence>
<comment type="catalytic activity">
    <reaction evidence="7 10">
        <text>a 2'-deoxycytidine in DNA + S-adenosyl-L-methionine = a 5-methyl-2'-deoxycytidine in DNA + S-adenosyl-L-homocysteine + H(+)</text>
        <dbReference type="Rhea" id="RHEA:13681"/>
        <dbReference type="Rhea" id="RHEA-COMP:11369"/>
        <dbReference type="Rhea" id="RHEA-COMP:11370"/>
        <dbReference type="ChEBI" id="CHEBI:15378"/>
        <dbReference type="ChEBI" id="CHEBI:57856"/>
        <dbReference type="ChEBI" id="CHEBI:59789"/>
        <dbReference type="ChEBI" id="CHEBI:85452"/>
        <dbReference type="ChEBI" id="CHEBI:85454"/>
        <dbReference type="EC" id="2.1.1.37"/>
    </reaction>
</comment>
<evidence type="ECO:0000256" key="7">
    <source>
        <dbReference type="ARBA" id="ARBA00047422"/>
    </source>
</evidence>
<evidence type="ECO:0000256" key="11">
    <source>
        <dbReference type="SAM" id="MobiDB-lite"/>
    </source>
</evidence>
<comment type="caution">
    <text evidence="14">The sequence shown here is derived from an EMBL/GenBank/DDBJ whole genome shotgun (WGS) entry which is preliminary data.</text>
</comment>
<protein>
    <recommendedName>
        <fullName evidence="10">Cytosine-specific methyltransferase</fullName>
        <ecNumber evidence="10">2.1.1.37</ecNumber>
    </recommendedName>
</protein>
<proteinExistence type="inferred from homology"/>
<dbReference type="InterPro" id="IPR029063">
    <property type="entry name" value="SAM-dependent_MTases_sf"/>
</dbReference>
<dbReference type="Gene3D" id="3.90.120.10">
    <property type="entry name" value="DNA Methylase, subunit A, domain 2"/>
    <property type="match status" value="1"/>
</dbReference>
<evidence type="ECO:0000256" key="3">
    <source>
        <dbReference type="ARBA" id="ARBA00022679"/>
    </source>
</evidence>
<dbReference type="Pfam" id="PF00385">
    <property type="entry name" value="Chromo"/>
    <property type="match status" value="1"/>
</dbReference>
<evidence type="ECO:0000313" key="14">
    <source>
        <dbReference type="EMBL" id="MCL7030491.1"/>
    </source>
</evidence>
<evidence type="ECO:0000256" key="8">
    <source>
        <dbReference type="PROSITE-ProRule" id="PRU01016"/>
    </source>
</evidence>
<dbReference type="InterPro" id="IPR023780">
    <property type="entry name" value="Chromo_domain"/>
</dbReference>
<dbReference type="EMBL" id="JAJJMA010102409">
    <property type="protein sequence ID" value="MCL7030491.1"/>
    <property type="molecule type" value="Genomic_DNA"/>
</dbReference>
<dbReference type="PROSITE" id="PS50013">
    <property type="entry name" value="CHROMO_2"/>
    <property type="match status" value="1"/>
</dbReference>
<feature type="region of interest" description="Disordered" evidence="11">
    <location>
        <begin position="1"/>
        <end position="71"/>
    </location>
</feature>
<dbReference type="GO" id="GO:0003682">
    <property type="term" value="F:chromatin binding"/>
    <property type="evidence" value="ECO:0007669"/>
    <property type="project" value="InterPro"/>
</dbReference>
<evidence type="ECO:0000256" key="4">
    <source>
        <dbReference type="ARBA" id="ARBA00022691"/>
    </source>
</evidence>
<reference evidence="14" key="1">
    <citation type="submission" date="2022-03" db="EMBL/GenBank/DDBJ databases">
        <title>A functionally conserved STORR gene fusion in Papaver species that diverged 16.8 million years ago.</title>
        <authorList>
            <person name="Catania T."/>
        </authorList>
    </citation>
    <scope>NUCLEOTIDE SEQUENCE</scope>
    <source>
        <strain evidence="14">S-191538</strain>
    </source>
</reference>
<feature type="compositionally biased region" description="Polar residues" evidence="11">
    <location>
        <begin position="44"/>
        <end position="56"/>
    </location>
</feature>
<evidence type="ECO:0000256" key="9">
    <source>
        <dbReference type="RuleBase" id="RU000416"/>
    </source>
</evidence>
<gene>
    <name evidence="14" type="ORF">MKW94_012334</name>
</gene>
<feature type="compositionally biased region" description="Basic residues" evidence="11">
    <location>
        <begin position="59"/>
        <end position="69"/>
    </location>
</feature>
<dbReference type="PANTHER" id="PTHR10629:SF50">
    <property type="entry name" value="DNA (CYTOSINE-5)-METHYLTRANSFERASE CMT3"/>
    <property type="match status" value="1"/>
</dbReference>
<dbReference type="EC" id="2.1.1.37" evidence="10"/>
<dbReference type="PROSITE" id="PS51679">
    <property type="entry name" value="SAM_MT_C5"/>
    <property type="match status" value="1"/>
</dbReference>
<dbReference type="Pfam" id="PF01426">
    <property type="entry name" value="BAH"/>
    <property type="match status" value="1"/>
</dbReference>
<feature type="domain" description="BAH" evidence="13">
    <location>
        <begin position="132"/>
        <end position="255"/>
    </location>
</feature>
<dbReference type="PANTHER" id="PTHR10629">
    <property type="entry name" value="CYTOSINE-SPECIFIC METHYLTRANSFERASE"/>
    <property type="match status" value="1"/>
</dbReference>
<dbReference type="PROSITE" id="PS00095">
    <property type="entry name" value="C5_MTASE_2"/>
    <property type="match status" value="1"/>
</dbReference>
<keyword evidence="15" id="KW-1185">Reference proteome</keyword>
<dbReference type="Pfam" id="PF00145">
    <property type="entry name" value="DNA_methylase"/>
    <property type="match status" value="1"/>
</dbReference>
<keyword evidence="6" id="KW-0539">Nucleus</keyword>
<dbReference type="PROSITE" id="PS00094">
    <property type="entry name" value="C5_MTASE_1"/>
    <property type="match status" value="1"/>
</dbReference>
<dbReference type="InterPro" id="IPR018117">
    <property type="entry name" value="C5_DNA_meth_AS"/>
</dbReference>
<feature type="active site" evidence="8">
    <location>
        <position position="484"/>
    </location>
</feature>
<keyword evidence="4 8" id="KW-0949">S-adenosyl-L-methionine</keyword>
<sequence length="889" mass="98832">MERRRSARVPKPVIKPEAVKMAEEAALNDAKKKKTRGKRKVDEGSTSSPAEASTSQANKKAKRAPKKKKEQVIVPKPVLETNKCKLSGEQIPEEEAKAKWPERYFPEARKKMEQTEVLPATSHYSAAEVDGVTYNLSDNALVKNDDGDDLPYICKILEFFKTSEGHVYFKGQWFYRACDTVIGKGRDQSGLIDERRIFYSEVKDDNPLDCLVGKPKISMIASNVDVETKNSTIGKSHFFCDMFYQIPYNSFVGIPPENVKEARDGSDRATSGSNDSCSSAQSVKSELSLLDLYAGCGAMSTGLCLGAKVGGVNLVTRWALDLNESACQSLALNHPETKVTNDCGDNFLSLLREWERLCQQFNLVGTSKEINEDESSESEDCEEVLPGEFEVGDIVGISFGDPAALEKVKKSTGKGGKKVTIPKGTELYFKVHWKGFDASEDSWEPLSNLSNCEEKIKKFVSAGYKSNLLPLPGDVDVICGGPPCQGISGHNHFRDAENPLADEKNLQMVVYTEIVKFLKPQYVLMENVVDLLKFSSGFLARHAVSRLISMDYQVRVGIMAAGSFGVAQFRQRVFVWGAQIGKVLPPYPLPTHEADVRGGVPNQFDECLVAHDDIAKHKLKKALNLRDALSDLPKVHNDELRDQMPYGPKPKTEFQKFIRLNKEGKGQTAMLYNHQPLKLNEDDYQRVCRVPKKKGACYRDLDGIIEDENGKWVLDPKIKRPLLDSGKPLVPDYALRFRKGSSKKPFGRLWWDETVSTVVTRAEPHNQVMTHPVQDRVLTVRENARLQGFPDYYRLCGEVRETYTQVGNAVAVPVGKALGYALALSVIGLCNGNPLVKLPTNFTFTTTPLPPPVVELDQIEECVNTGHETQLNSGRLSDSLSAHGDTRLS</sequence>
<dbReference type="GO" id="GO:0003886">
    <property type="term" value="F:DNA (cytosine-5-)-methyltransferase activity"/>
    <property type="evidence" value="ECO:0007669"/>
    <property type="project" value="UniProtKB-EC"/>
</dbReference>